<reference evidence="2 3" key="1">
    <citation type="submission" date="2022-01" db="EMBL/GenBank/DDBJ databases">
        <title>Octadecabacter sp. nov., isolated from a marine alga.</title>
        <authorList>
            <person name="Jin M.S."/>
            <person name="Kim H.M."/>
            <person name="Han D.M."/>
            <person name="Jung J.J."/>
            <person name="Jeon C.O."/>
        </authorList>
    </citation>
    <scope>NUCLEOTIDE SEQUENCE [LARGE SCALE GENOMIC DNA]</scope>
    <source>
        <strain evidence="2 3">G9-8</strain>
    </source>
</reference>
<feature type="domain" description="Cupin type-2" evidence="1">
    <location>
        <begin position="61"/>
        <end position="111"/>
    </location>
</feature>
<organism evidence="2 3">
    <name type="scientific">Octadecabacter dasysiphoniae</name>
    <dbReference type="NCBI Taxonomy" id="2909341"/>
    <lineage>
        <taxon>Bacteria</taxon>
        <taxon>Pseudomonadati</taxon>
        <taxon>Pseudomonadota</taxon>
        <taxon>Alphaproteobacteria</taxon>
        <taxon>Rhodobacterales</taxon>
        <taxon>Roseobacteraceae</taxon>
        <taxon>Octadecabacter</taxon>
    </lineage>
</organism>
<dbReference type="EMBL" id="JAKGAQ010000004">
    <property type="protein sequence ID" value="MCF2872570.1"/>
    <property type="molecule type" value="Genomic_DNA"/>
</dbReference>
<evidence type="ECO:0000313" key="3">
    <source>
        <dbReference type="Proteomes" id="UP001200557"/>
    </source>
</evidence>
<name>A0ABS9CZ65_9RHOB</name>
<dbReference type="SUPFAM" id="SSF51182">
    <property type="entry name" value="RmlC-like cupins"/>
    <property type="match status" value="1"/>
</dbReference>
<evidence type="ECO:0000313" key="2">
    <source>
        <dbReference type="EMBL" id="MCF2872570.1"/>
    </source>
</evidence>
<accession>A0ABS9CZ65</accession>
<comment type="caution">
    <text evidence="2">The sequence shown here is derived from an EMBL/GenBank/DDBJ whole genome shotgun (WGS) entry which is preliminary data.</text>
</comment>
<proteinExistence type="predicted"/>
<keyword evidence="3" id="KW-1185">Reference proteome</keyword>
<protein>
    <submittedName>
        <fullName evidence="2">Cupin domain-containing protein</fullName>
    </submittedName>
</protein>
<dbReference type="Proteomes" id="UP001200557">
    <property type="component" value="Unassembled WGS sequence"/>
</dbReference>
<dbReference type="Pfam" id="PF07883">
    <property type="entry name" value="Cupin_2"/>
    <property type="match status" value="1"/>
</dbReference>
<dbReference type="InterPro" id="IPR011051">
    <property type="entry name" value="RmlC_Cupin_sf"/>
</dbReference>
<sequence length="165" mass="17896">MAWRDTGGQDASVPAGSAQMNGREGDLFFAITAAVMSGDEALGCQEVSGVQRPWALRVDEVAFPVGAVAHRHTHTGSGWRHLVSGSLRIEAEHGAEIMHPGMSWFEPANSPVRAVALQTVGMTRFVRCMVIPTAYKGRSTFQLCDPEDAALPRLQVTHRHVDHVL</sequence>
<dbReference type="InterPro" id="IPR014710">
    <property type="entry name" value="RmlC-like_jellyroll"/>
</dbReference>
<gene>
    <name evidence="2" type="ORF">L0664_15950</name>
</gene>
<evidence type="ECO:0000259" key="1">
    <source>
        <dbReference type="Pfam" id="PF07883"/>
    </source>
</evidence>
<dbReference type="Gene3D" id="2.60.120.10">
    <property type="entry name" value="Jelly Rolls"/>
    <property type="match status" value="1"/>
</dbReference>
<dbReference type="InterPro" id="IPR013096">
    <property type="entry name" value="Cupin_2"/>
</dbReference>
<dbReference type="RefSeq" id="WP_235226893.1">
    <property type="nucleotide sequence ID" value="NZ_JAKGAQ010000004.1"/>
</dbReference>